<name>A0A6B8KHZ8_9HYPH</name>
<gene>
    <name evidence="4" type="ORF">H2LOC_016885</name>
</gene>
<dbReference type="KEGG" id="mhey:H2LOC_016885"/>
<protein>
    <submittedName>
        <fullName evidence="4">Transglycosylase SLT domain-containing protein</fullName>
    </submittedName>
</protein>
<dbReference type="OrthoDB" id="9788661at2"/>
<dbReference type="EMBL" id="CP046052">
    <property type="protein sequence ID" value="QGM47229.1"/>
    <property type="molecule type" value="Genomic_DNA"/>
</dbReference>
<dbReference type="Gene3D" id="1.10.530.10">
    <property type="match status" value="1"/>
</dbReference>
<keyword evidence="5" id="KW-1185">Reference proteome</keyword>
<reference evidence="4 5" key="1">
    <citation type="submission" date="2019-11" db="EMBL/GenBank/DDBJ databases">
        <title>The genome sequence of Methylocystis heyeri.</title>
        <authorList>
            <person name="Oshkin I.Y."/>
            <person name="Miroshnikov K."/>
            <person name="Dedysh S.N."/>
        </authorList>
    </citation>
    <scope>NUCLEOTIDE SEQUENCE [LARGE SCALE GENOMIC DNA]</scope>
    <source>
        <strain evidence="4 5">H2</strain>
    </source>
</reference>
<dbReference type="AlphaFoldDB" id="A0A6B8KHZ8"/>
<evidence type="ECO:0000256" key="1">
    <source>
        <dbReference type="ARBA" id="ARBA00009387"/>
    </source>
</evidence>
<feature type="signal peptide" evidence="2">
    <location>
        <begin position="1"/>
        <end position="20"/>
    </location>
</feature>
<feature type="domain" description="Transglycosylase SLT" evidence="3">
    <location>
        <begin position="50"/>
        <end position="141"/>
    </location>
</feature>
<dbReference type="Proteomes" id="UP000309061">
    <property type="component" value="Chromosome"/>
</dbReference>
<dbReference type="Pfam" id="PF01464">
    <property type="entry name" value="SLT"/>
    <property type="match status" value="1"/>
</dbReference>
<evidence type="ECO:0000259" key="3">
    <source>
        <dbReference type="Pfam" id="PF01464"/>
    </source>
</evidence>
<dbReference type="InterPro" id="IPR023346">
    <property type="entry name" value="Lysozyme-like_dom_sf"/>
</dbReference>
<keyword evidence="2" id="KW-0732">Signal</keyword>
<dbReference type="InterPro" id="IPR008258">
    <property type="entry name" value="Transglycosylase_SLT_dom_1"/>
</dbReference>
<feature type="chain" id="PRO_5025576269" evidence="2">
    <location>
        <begin position="21"/>
        <end position="175"/>
    </location>
</feature>
<evidence type="ECO:0000256" key="2">
    <source>
        <dbReference type="SAM" id="SignalP"/>
    </source>
</evidence>
<dbReference type="PROSITE" id="PS51257">
    <property type="entry name" value="PROKAR_LIPOPROTEIN"/>
    <property type="match status" value="1"/>
</dbReference>
<evidence type="ECO:0000313" key="5">
    <source>
        <dbReference type="Proteomes" id="UP000309061"/>
    </source>
</evidence>
<organism evidence="4 5">
    <name type="scientific">Methylocystis heyeri</name>
    <dbReference type="NCBI Taxonomy" id="391905"/>
    <lineage>
        <taxon>Bacteria</taxon>
        <taxon>Pseudomonadati</taxon>
        <taxon>Pseudomonadota</taxon>
        <taxon>Alphaproteobacteria</taxon>
        <taxon>Hyphomicrobiales</taxon>
        <taxon>Methylocystaceae</taxon>
        <taxon>Methylocystis</taxon>
    </lineage>
</organism>
<dbReference type="RefSeq" id="WP_136497519.1">
    <property type="nucleotide sequence ID" value="NZ_CP046052.1"/>
</dbReference>
<dbReference type="SUPFAM" id="SSF53955">
    <property type="entry name" value="Lysozyme-like"/>
    <property type="match status" value="1"/>
</dbReference>
<accession>A0A6B8KHZ8</accession>
<sequence>MTSMRIAAAFSLLVLCGCNATGRPDYMAEAVSPEQSATPSPHEALDRRISHYARTYRIPESLVHAVVQRESKYNPEVKHGPFWGLMQIRHETARSMGYSGPARGLLDPETNLTYATAYLANAYRVAQGDERRAIRLYAGGYYYEAKRQGLLGELHSANDFGEFATASVADDAPAR</sequence>
<comment type="similarity">
    <text evidence="1">Belongs to the virb1 family.</text>
</comment>
<proteinExistence type="inferred from homology"/>
<evidence type="ECO:0000313" key="4">
    <source>
        <dbReference type="EMBL" id="QGM47229.1"/>
    </source>
</evidence>